<evidence type="ECO:0000313" key="3">
    <source>
        <dbReference type="Proteomes" id="UP000195787"/>
    </source>
</evidence>
<dbReference type="InterPro" id="IPR036779">
    <property type="entry name" value="LysM_dom_sf"/>
</dbReference>
<dbReference type="CDD" id="cd00118">
    <property type="entry name" value="LysM"/>
    <property type="match status" value="1"/>
</dbReference>
<accession>A0A1R4GIY3</accession>
<organism evidence="2 3">
    <name type="scientific">Agrococcus casei LMG 22410</name>
    <dbReference type="NCBI Taxonomy" id="1255656"/>
    <lineage>
        <taxon>Bacteria</taxon>
        <taxon>Bacillati</taxon>
        <taxon>Actinomycetota</taxon>
        <taxon>Actinomycetes</taxon>
        <taxon>Micrococcales</taxon>
        <taxon>Microbacteriaceae</taxon>
        <taxon>Agrococcus</taxon>
    </lineage>
</organism>
<sequence>MKNIEIDHIDTPRSNDGRTRMRLTPRGRRAILTLLAVPAVAFGAFGVTQAATAEAGSEAADVVFETVTVQPGDTLWGIAQEIAPHDDPRDVIIDIQDLNDVTGAVQAGATLSIPAQYSE</sequence>
<dbReference type="Proteomes" id="UP000195787">
    <property type="component" value="Unassembled WGS sequence"/>
</dbReference>
<dbReference type="InterPro" id="IPR018392">
    <property type="entry name" value="LysM"/>
</dbReference>
<dbReference type="EMBL" id="FUHU01000045">
    <property type="protein sequence ID" value="SJM68138.1"/>
    <property type="molecule type" value="Genomic_DNA"/>
</dbReference>
<proteinExistence type="predicted"/>
<evidence type="ECO:0000313" key="2">
    <source>
        <dbReference type="EMBL" id="SJM68138.1"/>
    </source>
</evidence>
<dbReference type="RefSeq" id="WP_086992853.1">
    <property type="nucleotide sequence ID" value="NZ_FUHU01000045.1"/>
</dbReference>
<name>A0A1R4GIY3_9MICO</name>
<evidence type="ECO:0000259" key="1">
    <source>
        <dbReference type="PROSITE" id="PS51782"/>
    </source>
</evidence>
<dbReference type="OrthoDB" id="5084290at2"/>
<feature type="domain" description="LysM" evidence="1">
    <location>
        <begin position="65"/>
        <end position="113"/>
    </location>
</feature>
<dbReference type="Gene3D" id="3.10.350.10">
    <property type="entry name" value="LysM domain"/>
    <property type="match status" value="1"/>
</dbReference>
<dbReference type="AlphaFoldDB" id="A0A1R4GIY3"/>
<dbReference type="GeneID" id="303174004"/>
<reference evidence="2 3" key="1">
    <citation type="submission" date="2017-02" db="EMBL/GenBank/DDBJ databases">
        <authorList>
            <person name="Peterson S.W."/>
        </authorList>
    </citation>
    <scope>NUCLEOTIDE SEQUENCE [LARGE SCALE GENOMIC DNA]</scope>
    <source>
        <strain evidence="2 3">LMG 22410</strain>
    </source>
</reference>
<gene>
    <name evidence="2" type="ORF">CZ674_12385</name>
</gene>
<dbReference type="Pfam" id="PF01476">
    <property type="entry name" value="LysM"/>
    <property type="match status" value="1"/>
</dbReference>
<protein>
    <submittedName>
        <fullName evidence="2">Conserved ypothetical protein</fullName>
    </submittedName>
</protein>
<dbReference type="PROSITE" id="PS51782">
    <property type="entry name" value="LYSM"/>
    <property type="match status" value="1"/>
</dbReference>
<keyword evidence="3" id="KW-1185">Reference proteome</keyword>